<dbReference type="InterPro" id="IPR011989">
    <property type="entry name" value="ARM-like"/>
</dbReference>
<keyword evidence="2" id="KW-0677">Repeat</keyword>
<evidence type="ECO:0000313" key="5">
    <source>
        <dbReference type="EMBL" id="KAJ1967463.1"/>
    </source>
</evidence>
<evidence type="ECO:0000256" key="1">
    <source>
        <dbReference type="ARBA" id="ARBA00007657"/>
    </source>
</evidence>
<name>A0A9W8E3D2_9FUNG</name>
<keyword evidence="3" id="KW-0833">Ubl conjugation pathway</keyword>
<protein>
    <recommendedName>
        <fullName evidence="4">TATA-binding protein interacting (TIP20) domain-containing protein</fullName>
    </recommendedName>
</protein>
<evidence type="ECO:0000256" key="3">
    <source>
        <dbReference type="ARBA" id="ARBA00022786"/>
    </source>
</evidence>
<dbReference type="GO" id="GO:0010265">
    <property type="term" value="P:SCF complex assembly"/>
    <property type="evidence" value="ECO:0007669"/>
    <property type="project" value="InterPro"/>
</dbReference>
<dbReference type="OrthoDB" id="6260732at2759"/>
<gene>
    <name evidence="5" type="ORF">IWQ62_001844</name>
</gene>
<proteinExistence type="inferred from homology"/>
<dbReference type="PANTHER" id="PTHR12696">
    <property type="entry name" value="TIP120"/>
    <property type="match status" value="1"/>
</dbReference>
<dbReference type="InterPro" id="IPR016024">
    <property type="entry name" value="ARM-type_fold"/>
</dbReference>
<dbReference type="InterPro" id="IPR039852">
    <property type="entry name" value="CAND1/CAND2"/>
</dbReference>
<dbReference type="Pfam" id="PF08623">
    <property type="entry name" value="TIP120"/>
    <property type="match status" value="1"/>
</dbReference>
<reference evidence="5" key="1">
    <citation type="submission" date="2022-07" db="EMBL/GenBank/DDBJ databases">
        <title>Phylogenomic reconstructions and comparative analyses of Kickxellomycotina fungi.</title>
        <authorList>
            <person name="Reynolds N.K."/>
            <person name="Stajich J.E."/>
            <person name="Barry K."/>
            <person name="Grigoriev I.V."/>
            <person name="Crous P."/>
            <person name="Smith M.E."/>
        </authorList>
    </citation>
    <scope>NUCLEOTIDE SEQUENCE</scope>
    <source>
        <strain evidence="5">RSA 1196</strain>
    </source>
</reference>
<evidence type="ECO:0000256" key="2">
    <source>
        <dbReference type="ARBA" id="ARBA00022737"/>
    </source>
</evidence>
<dbReference type="InterPro" id="IPR013932">
    <property type="entry name" value="TATA-bd_TIP120"/>
</dbReference>
<organism evidence="5 6">
    <name type="scientific">Dispira parvispora</name>
    <dbReference type="NCBI Taxonomy" id="1520584"/>
    <lineage>
        <taxon>Eukaryota</taxon>
        <taxon>Fungi</taxon>
        <taxon>Fungi incertae sedis</taxon>
        <taxon>Zoopagomycota</taxon>
        <taxon>Kickxellomycotina</taxon>
        <taxon>Dimargaritomycetes</taxon>
        <taxon>Dimargaritales</taxon>
        <taxon>Dimargaritaceae</taxon>
        <taxon>Dispira</taxon>
    </lineage>
</organism>
<evidence type="ECO:0000313" key="6">
    <source>
        <dbReference type="Proteomes" id="UP001150925"/>
    </source>
</evidence>
<dbReference type="EMBL" id="JANBPY010000333">
    <property type="protein sequence ID" value="KAJ1967463.1"/>
    <property type="molecule type" value="Genomic_DNA"/>
</dbReference>
<comment type="caution">
    <text evidence="5">The sequence shown here is derived from an EMBL/GenBank/DDBJ whole genome shotgun (WGS) entry which is preliminary data.</text>
</comment>
<dbReference type="Gene3D" id="1.25.10.10">
    <property type="entry name" value="Leucine-rich Repeat Variant"/>
    <property type="match status" value="2"/>
</dbReference>
<evidence type="ECO:0000259" key="4">
    <source>
        <dbReference type="Pfam" id="PF08623"/>
    </source>
</evidence>
<sequence length="1440" mass="159449">MSTDVGVSIAKLLEKVALPDADYRYMAVNDLAQLLLRQPGYVPEPASSPAVLRALQLLLQDANSEVQNITIQHIALVSRLLNQKDLLNLVDFLRSGSGLRGLESLPIDRRDTFREVASLTLKTLLTDIPSTHDASGKLAYHLVPILAQQLQETMPQVQDTATSTSATQLVSVGVLTETVELIALLLSKFQAYLVTSFGHDDAGHALRSQLATSLWGLLTSHQRTSTRRFTIGAFTSLLLLLPTDECEKTLQMITSHLHQLVSVESSKNSWDTKCTFLQMLTTVTGRCPHLVVNWVSQWASLVIQLLNVYTPSLSPGDQTEGDWELDDFNAQHDEIREHCLTTLRAFCENSPQAFATHCSACVTLALRYLPYDPNYQDNVLDALDLISSDMDPHGAPSYSQDIASWNGAASGLDDNDYNNEISEDGMSDLDDDGYDDDDASWQVRRSSIHLLDAVLKVHPLSIIPDYPRVVQGLLRRFYDRELAVRTVVYQALLTMITVFDQECESEHQVLIKRYLATTFVNVSRLLLYGIMVHPKRFYGVNSEDLSGIIHLTFTLLERLLKTPAVDASLATHCLPYALQTGYRLLDHWRTEPSNLFSQWSVELSPPETKLLGASLDYLRQVLCVATTVNKPGISKEEALKVLRAYHRELNLLLTRCLYQSQITILSSALKLELAFITTLEALAIAPGPIDKGDLVEVADGNPALLLDTVYYHVLGIQPDETAVAANSTPGSTESLTINSKVAATLFDSLAAGLPFVVDHLMHRSVTLLYDLLQLVSRQPGTVTDQVRLALLRMWAKALATLALYPTSADNGVQREVTPLLGQFVQQLLGYLLDHVLNSHDRAIQAVGLDCLETLVRHHHQALTIPQANTRCVNRLVELFGHTDPLVTTKVLTSLAAALEYIAENPETSTQARQQWDIVIQQLSTHTIQGLVLVPDDNREGDRDMTALCHLYTVVVRRCPTAYDTLAQVLLAQSSSKRNTSQVVRSLASVIVTGLMLPNLAPKAEATLSLLTTMVQTGSGSTLEAQLFALDTLGFVGQQCDLTKSNTSRLWVAVEETLQHGSPPTLQTTAGRTLGKLAYGSADPSLLDTILTDIVNDTLAPYRLHYLEALQEFLRLTPQDQSPKVEPLWNRLTQLVSQGEQDENTLTAISNCLGYLTLLAPGRCLSDLCKNCSATSSDLRLVSMKSLRHLGQLSSDTLAPLVADLVGYLPDMLQLIDDPVLKVRHTALLTLDTLLRNHAYLFPADRLVNVLPLLYQATRIREDLVRTVQLGPFQHRIDEGLDARKCAYDNLYNLVGDTSWAPCLTGEFFACLERGLADIPEIQNQVLLLLIRLTRSPLFVTELVAHLDSLTPPLETLVNQQSRPNATNQEMERVQDLVRLTVRTIAALSSLCESQNMTTSVPRFQGLVAQVQQSTQGKNFYTFQKELNSQPHIRSVVSTRV</sequence>
<accession>A0A9W8E3D2</accession>
<feature type="domain" description="TATA-binding protein interacting (TIP20)" evidence="4">
    <location>
        <begin position="1245"/>
        <end position="1410"/>
    </location>
</feature>
<dbReference type="SUPFAM" id="SSF48371">
    <property type="entry name" value="ARM repeat"/>
    <property type="match status" value="1"/>
</dbReference>
<comment type="similarity">
    <text evidence="1">Belongs to the CAND family.</text>
</comment>
<dbReference type="Proteomes" id="UP001150925">
    <property type="component" value="Unassembled WGS sequence"/>
</dbReference>
<keyword evidence="6" id="KW-1185">Reference proteome</keyword>